<reference evidence="2" key="1">
    <citation type="submission" date="2020-06" db="EMBL/GenBank/DDBJ databases">
        <title>WGS assembly of Ceratodon purpureus strain R40.</title>
        <authorList>
            <person name="Carey S.B."/>
            <person name="Jenkins J."/>
            <person name="Shu S."/>
            <person name="Lovell J.T."/>
            <person name="Sreedasyam A."/>
            <person name="Maumus F."/>
            <person name="Tiley G.P."/>
            <person name="Fernandez-Pozo N."/>
            <person name="Barry K."/>
            <person name="Chen C."/>
            <person name="Wang M."/>
            <person name="Lipzen A."/>
            <person name="Daum C."/>
            <person name="Saski C.A."/>
            <person name="Payton A.C."/>
            <person name="Mcbreen J.C."/>
            <person name="Conrad R.E."/>
            <person name="Kollar L.M."/>
            <person name="Olsson S."/>
            <person name="Huttunen S."/>
            <person name="Landis J.B."/>
            <person name="Wickett N.J."/>
            <person name="Johnson M.G."/>
            <person name="Rensing S.A."/>
            <person name="Grimwood J."/>
            <person name="Schmutz J."/>
            <person name="Mcdaniel S.F."/>
        </authorList>
    </citation>
    <scope>NUCLEOTIDE SEQUENCE</scope>
    <source>
        <strain evidence="2">R40</strain>
    </source>
</reference>
<keyword evidence="1" id="KW-0732">Signal</keyword>
<organism evidence="2 3">
    <name type="scientific">Ceratodon purpureus</name>
    <name type="common">Fire moss</name>
    <name type="synonym">Dicranum purpureum</name>
    <dbReference type="NCBI Taxonomy" id="3225"/>
    <lineage>
        <taxon>Eukaryota</taxon>
        <taxon>Viridiplantae</taxon>
        <taxon>Streptophyta</taxon>
        <taxon>Embryophyta</taxon>
        <taxon>Bryophyta</taxon>
        <taxon>Bryophytina</taxon>
        <taxon>Bryopsida</taxon>
        <taxon>Dicranidae</taxon>
        <taxon>Pseudoditrichales</taxon>
        <taxon>Ditrichaceae</taxon>
        <taxon>Ceratodon</taxon>
    </lineage>
</organism>
<name>A0A8T0JAL9_CERPU</name>
<comment type="caution">
    <text evidence="2">The sequence shown here is derived from an EMBL/GenBank/DDBJ whole genome shotgun (WGS) entry which is preliminary data.</text>
</comment>
<dbReference type="EMBL" id="CM026421">
    <property type="protein sequence ID" value="KAG0591993.1"/>
    <property type="molecule type" value="Genomic_DNA"/>
</dbReference>
<keyword evidence="3" id="KW-1185">Reference proteome</keyword>
<feature type="chain" id="PRO_5035891088" description="Secreted protein" evidence="1">
    <location>
        <begin position="19"/>
        <end position="70"/>
    </location>
</feature>
<dbReference type="Proteomes" id="UP000822688">
    <property type="component" value="Chromosome 1"/>
</dbReference>
<evidence type="ECO:0000313" key="2">
    <source>
        <dbReference type="EMBL" id="KAG0591993.1"/>
    </source>
</evidence>
<gene>
    <name evidence="2" type="ORF">KC19_1G216600</name>
</gene>
<proteinExistence type="predicted"/>
<protein>
    <recommendedName>
        <fullName evidence="4">Secreted protein</fullName>
    </recommendedName>
</protein>
<evidence type="ECO:0000313" key="3">
    <source>
        <dbReference type="Proteomes" id="UP000822688"/>
    </source>
</evidence>
<evidence type="ECO:0008006" key="4">
    <source>
        <dbReference type="Google" id="ProtNLM"/>
    </source>
</evidence>
<evidence type="ECO:0000256" key="1">
    <source>
        <dbReference type="SAM" id="SignalP"/>
    </source>
</evidence>
<feature type="signal peptide" evidence="1">
    <location>
        <begin position="1"/>
        <end position="18"/>
    </location>
</feature>
<dbReference type="AlphaFoldDB" id="A0A8T0JAL9"/>
<sequence length="70" mass="8230">MVFLFVCSFCGLVSTSLGCPRETKGGRHFSARHLDIDTRYLTNKHLIHVDRQKRDLMFFSTWVMICMEFV</sequence>
<accession>A0A8T0JAL9</accession>